<feature type="non-terminal residue" evidence="1">
    <location>
        <position position="84"/>
    </location>
</feature>
<keyword evidence="2" id="KW-1185">Reference proteome</keyword>
<proteinExistence type="predicted"/>
<sequence>SILSLSLLSSLARPKVTFLQLNRPDTILCGPNPKLNANNCDKWTDEHGNLVESGAIIRNGTLFIEKLSKADAGKYYLSMTTIVM</sequence>
<name>A0AAV5THG4_9BILA</name>
<reference evidence="1" key="1">
    <citation type="submission" date="2023-10" db="EMBL/GenBank/DDBJ databases">
        <title>Genome assembly of Pristionchus species.</title>
        <authorList>
            <person name="Yoshida K."/>
            <person name="Sommer R.J."/>
        </authorList>
    </citation>
    <scope>NUCLEOTIDE SEQUENCE</scope>
    <source>
        <strain evidence="1">RS0144</strain>
    </source>
</reference>
<evidence type="ECO:0000313" key="2">
    <source>
        <dbReference type="Proteomes" id="UP001432027"/>
    </source>
</evidence>
<dbReference type="EMBL" id="BTSX01000004">
    <property type="protein sequence ID" value="GMS93771.1"/>
    <property type="molecule type" value="Genomic_DNA"/>
</dbReference>
<gene>
    <name evidence="1" type="ORF">PENTCL1PPCAC_15946</name>
</gene>
<evidence type="ECO:0000313" key="1">
    <source>
        <dbReference type="EMBL" id="GMS93771.1"/>
    </source>
</evidence>
<accession>A0AAV5THG4</accession>
<feature type="non-terminal residue" evidence="1">
    <location>
        <position position="1"/>
    </location>
</feature>
<comment type="caution">
    <text evidence="1">The sequence shown here is derived from an EMBL/GenBank/DDBJ whole genome shotgun (WGS) entry which is preliminary data.</text>
</comment>
<dbReference type="Proteomes" id="UP001432027">
    <property type="component" value="Unassembled WGS sequence"/>
</dbReference>
<protein>
    <submittedName>
        <fullName evidence="1">Uncharacterized protein</fullName>
    </submittedName>
</protein>
<dbReference type="AlphaFoldDB" id="A0AAV5THG4"/>
<organism evidence="1 2">
    <name type="scientific">Pristionchus entomophagus</name>
    <dbReference type="NCBI Taxonomy" id="358040"/>
    <lineage>
        <taxon>Eukaryota</taxon>
        <taxon>Metazoa</taxon>
        <taxon>Ecdysozoa</taxon>
        <taxon>Nematoda</taxon>
        <taxon>Chromadorea</taxon>
        <taxon>Rhabditida</taxon>
        <taxon>Rhabditina</taxon>
        <taxon>Diplogasteromorpha</taxon>
        <taxon>Diplogasteroidea</taxon>
        <taxon>Neodiplogasteridae</taxon>
        <taxon>Pristionchus</taxon>
    </lineage>
</organism>